<gene>
    <name evidence="1" type="ORF">JE024_33650</name>
</gene>
<dbReference type="CDD" id="cd07812">
    <property type="entry name" value="SRPBCC"/>
    <property type="match status" value="1"/>
</dbReference>
<sequence length="149" mass="16850">MAVRHRLVRRTPQQVWDVLADGDRFGTWVVGTSGSSERDGEWPAEGARITYTVRLGRWQADGRTVVRVSEPPRRLELEAYSGPLGTARIAFELRPWGDDTLVIFDEHPLRGMGGAVHNAALDAVQQLRHRVLLRRFARTVEDATAPERR</sequence>
<name>A0ABS2V124_9ACTN</name>
<dbReference type="Gene3D" id="3.30.530.20">
    <property type="match status" value="1"/>
</dbReference>
<proteinExistence type="predicted"/>
<protein>
    <submittedName>
        <fullName evidence="1">SRPBCC family protein</fullName>
    </submittedName>
</protein>
<evidence type="ECO:0000313" key="2">
    <source>
        <dbReference type="Proteomes" id="UP000664109"/>
    </source>
</evidence>
<organism evidence="1 2">
    <name type="scientific">Streptomyces zhihengii</name>
    <dbReference type="NCBI Taxonomy" id="1818004"/>
    <lineage>
        <taxon>Bacteria</taxon>
        <taxon>Bacillati</taxon>
        <taxon>Actinomycetota</taxon>
        <taxon>Actinomycetes</taxon>
        <taxon>Kitasatosporales</taxon>
        <taxon>Streptomycetaceae</taxon>
        <taxon>Streptomyces</taxon>
    </lineage>
</organism>
<comment type="caution">
    <text evidence="1">The sequence shown here is derived from an EMBL/GenBank/DDBJ whole genome shotgun (WGS) entry which is preliminary data.</text>
</comment>
<dbReference type="SUPFAM" id="SSF55961">
    <property type="entry name" value="Bet v1-like"/>
    <property type="match status" value="1"/>
</dbReference>
<dbReference type="RefSeq" id="WP_205377660.1">
    <property type="nucleotide sequence ID" value="NZ_JAFEJA010000002.1"/>
</dbReference>
<dbReference type="InterPro" id="IPR019587">
    <property type="entry name" value="Polyketide_cyclase/dehydratase"/>
</dbReference>
<accession>A0ABS2V124</accession>
<dbReference type="Pfam" id="PF10604">
    <property type="entry name" value="Polyketide_cyc2"/>
    <property type="match status" value="1"/>
</dbReference>
<reference evidence="1 2" key="1">
    <citation type="journal article" date="2016" name="Arch. Microbiol.">
        <title>Streptomyces zhihengii sp. nov., isolated from rhizospheric soil of Psammosilene tunicoides.</title>
        <authorList>
            <person name="Huang M.J."/>
            <person name="Fei J.J."/>
            <person name="Salam N."/>
            <person name="Kim C.J."/>
            <person name="Hozzein W.N."/>
            <person name="Xiao M."/>
            <person name="Huang H.Q."/>
            <person name="Li W.J."/>
        </authorList>
    </citation>
    <scope>NUCLEOTIDE SEQUENCE [LARGE SCALE GENOMIC DNA]</scope>
    <source>
        <strain evidence="1 2">YIM T102</strain>
    </source>
</reference>
<dbReference type="InterPro" id="IPR023393">
    <property type="entry name" value="START-like_dom_sf"/>
</dbReference>
<evidence type="ECO:0000313" key="1">
    <source>
        <dbReference type="EMBL" id="MBM9623542.1"/>
    </source>
</evidence>
<dbReference type="EMBL" id="JAFEJA010000002">
    <property type="protein sequence ID" value="MBM9623542.1"/>
    <property type="molecule type" value="Genomic_DNA"/>
</dbReference>
<keyword evidence="2" id="KW-1185">Reference proteome</keyword>
<dbReference type="Proteomes" id="UP000664109">
    <property type="component" value="Unassembled WGS sequence"/>
</dbReference>